<dbReference type="PANTHER" id="PTHR46558:SF11">
    <property type="entry name" value="HTH-TYPE TRANSCRIPTIONAL REGULATOR XRE"/>
    <property type="match status" value="1"/>
</dbReference>
<dbReference type="EMBL" id="JQ031551">
    <property type="protein sequence ID" value="AEY78130.1"/>
    <property type="molecule type" value="Genomic_DNA"/>
</dbReference>
<protein>
    <submittedName>
        <fullName evidence="3">SOS-response repressor and protease LexA</fullName>
        <ecNumber evidence="3">3.4.21.88</ecNumber>
    </submittedName>
</protein>
<dbReference type="PANTHER" id="PTHR46558">
    <property type="entry name" value="TRACRIPTIONAL REGULATORY PROTEIN-RELATED-RELATED"/>
    <property type="match status" value="1"/>
</dbReference>
<proteinExistence type="predicted"/>
<dbReference type="InterPro" id="IPR010982">
    <property type="entry name" value="Lambda_DNA-bd_dom_sf"/>
</dbReference>
<keyword evidence="3" id="KW-0378">Hydrolase</keyword>
<dbReference type="EC" id="3.4.21.88" evidence="3"/>
<dbReference type="Pfam" id="PF01381">
    <property type="entry name" value="HTH_3"/>
    <property type="match status" value="1"/>
</dbReference>
<keyword evidence="3" id="KW-0645">Protease</keyword>
<evidence type="ECO:0000256" key="1">
    <source>
        <dbReference type="ARBA" id="ARBA00023125"/>
    </source>
</evidence>
<organism evidence="3">
    <name type="scientific">Aliivibrio fischeri</name>
    <name type="common">Vibrio fischeri</name>
    <dbReference type="NCBI Taxonomy" id="668"/>
    <lineage>
        <taxon>Bacteria</taxon>
        <taxon>Pseudomonadati</taxon>
        <taxon>Pseudomonadota</taxon>
        <taxon>Gammaproteobacteria</taxon>
        <taxon>Vibrionales</taxon>
        <taxon>Vibrionaceae</taxon>
        <taxon>Aliivibrio</taxon>
    </lineage>
</organism>
<sequence length="86" mass="9647">MKNIGLRIKTKRKLSGLTQEKLAQKVGATKAAVSRWETGRNAVAPDKLSQLANIFDVDVEWLLTGELFATQEDIDDAVFWAPLYKK</sequence>
<dbReference type="InterPro" id="IPR001387">
    <property type="entry name" value="Cro/C1-type_HTH"/>
</dbReference>
<dbReference type="GO" id="GO:0006508">
    <property type="term" value="P:proteolysis"/>
    <property type="evidence" value="ECO:0007669"/>
    <property type="project" value="UniProtKB-KW"/>
</dbReference>
<dbReference type="GO" id="GO:0004252">
    <property type="term" value="F:serine-type endopeptidase activity"/>
    <property type="evidence" value="ECO:0007669"/>
    <property type="project" value="UniProtKB-EC"/>
</dbReference>
<dbReference type="RefSeq" id="WP_014343736.1">
    <property type="nucleotide sequence ID" value="NC_016853.1"/>
</dbReference>
<evidence type="ECO:0000259" key="2">
    <source>
        <dbReference type="PROSITE" id="PS50943"/>
    </source>
</evidence>
<accession>H2ERW3</accession>
<dbReference type="PROSITE" id="PS50943">
    <property type="entry name" value="HTH_CROC1"/>
    <property type="match status" value="1"/>
</dbReference>
<keyword evidence="1" id="KW-0238">DNA-binding</keyword>
<dbReference type="SUPFAM" id="SSF47413">
    <property type="entry name" value="lambda repressor-like DNA-binding domains"/>
    <property type="match status" value="1"/>
</dbReference>
<dbReference type="CDD" id="cd00093">
    <property type="entry name" value="HTH_XRE"/>
    <property type="match status" value="1"/>
</dbReference>
<name>H2ERW3_ALIFS</name>
<keyword evidence="3" id="KW-0614">Plasmid</keyword>
<feature type="domain" description="HTH cro/C1-type" evidence="2">
    <location>
        <begin position="8"/>
        <end position="62"/>
    </location>
</feature>
<dbReference type="AlphaFoldDB" id="H2ERW3"/>
<geneLocation type="plasmid" evidence="3">
    <name>pES657-44</name>
</geneLocation>
<dbReference type="SMART" id="SM00530">
    <property type="entry name" value="HTH_XRE"/>
    <property type="match status" value="1"/>
</dbReference>
<reference evidence="3" key="1">
    <citation type="submission" date="2011-11" db="EMBL/GenBank/DDBJ databases">
        <authorList>
            <person name="Summers A.O."/>
            <person name="Wireman J."/>
            <person name="Williams L.E."/>
        </authorList>
    </citation>
    <scope>NUCLEOTIDE SEQUENCE</scope>
    <source>
        <strain evidence="3">ES657</strain>
        <plasmid evidence="3">pES657-44</plasmid>
    </source>
</reference>
<evidence type="ECO:0000313" key="3">
    <source>
        <dbReference type="EMBL" id="AEY78130.1"/>
    </source>
</evidence>
<dbReference type="GO" id="GO:0003677">
    <property type="term" value="F:DNA binding"/>
    <property type="evidence" value="ECO:0007669"/>
    <property type="project" value="UniProtKB-KW"/>
</dbReference>
<dbReference type="Gene3D" id="1.10.260.40">
    <property type="entry name" value="lambda repressor-like DNA-binding domains"/>
    <property type="match status" value="1"/>
</dbReference>